<sequence>MGDNDEHDWQTVKGRQRQGKVSKQFRTDIATTKNYKKENYGNLTTYFFTDFPDNFGAKALFNTFYHYGNVMEVLIPAKRNKRGKRFDFARFVRVTNAHKFESFTLLSL</sequence>
<dbReference type="AlphaFoldDB" id="A0A2Z6LNH5"/>
<dbReference type="EMBL" id="DF973202">
    <property type="protein sequence ID" value="GAU19672.1"/>
    <property type="molecule type" value="Genomic_DNA"/>
</dbReference>
<protein>
    <recommendedName>
        <fullName evidence="4">RRM domain-containing protein</fullName>
    </recommendedName>
</protein>
<evidence type="ECO:0008006" key="4">
    <source>
        <dbReference type="Google" id="ProtNLM"/>
    </source>
</evidence>
<reference evidence="3" key="1">
    <citation type="journal article" date="2017" name="Front. Plant Sci.">
        <title>Climate Clever Clovers: New Paradigm to Reduce the Environmental Footprint of Ruminants by Breeding Low Methanogenic Forages Utilizing Haplotype Variation.</title>
        <authorList>
            <person name="Kaur P."/>
            <person name="Appels R."/>
            <person name="Bayer P.E."/>
            <person name="Keeble-Gagnere G."/>
            <person name="Wang J."/>
            <person name="Hirakawa H."/>
            <person name="Shirasawa K."/>
            <person name="Vercoe P."/>
            <person name="Stefanova K."/>
            <person name="Durmic Z."/>
            <person name="Nichols P."/>
            <person name="Revell C."/>
            <person name="Isobe S.N."/>
            <person name="Edwards D."/>
            <person name="Erskine W."/>
        </authorList>
    </citation>
    <scope>NUCLEOTIDE SEQUENCE [LARGE SCALE GENOMIC DNA]</scope>
    <source>
        <strain evidence="3">cv. Daliak</strain>
    </source>
</reference>
<evidence type="ECO:0000256" key="1">
    <source>
        <dbReference type="SAM" id="MobiDB-lite"/>
    </source>
</evidence>
<organism evidence="2 3">
    <name type="scientific">Trifolium subterraneum</name>
    <name type="common">Subterranean clover</name>
    <dbReference type="NCBI Taxonomy" id="3900"/>
    <lineage>
        <taxon>Eukaryota</taxon>
        <taxon>Viridiplantae</taxon>
        <taxon>Streptophyta</taxon>
        <taxon>Embryophyta</taxon>
        <taxon>Tracheophyta</taxon>
        <taxon>Spermatophyta</taxon>
        <taxon>Magnoliopsida</taxon>
        <taxon>eudicotyledons</taxon>
        <taxon>Gunneridae</taxon>
        <taxon>Pentapetalae</taxon>
        <taxon>rosids</taxon>
        <taxon>fabids</taxon>
        <taxon>Fabales</taxon>
        <taxon>Fabaceae</taxon>
        <taxon>Papilionoideae</taxon>
        <taxon>50 kb inversion clade</taxon>
        <taxon>NPAAA clade</taxon>
        <taxon>Hologalegina</taxon>
        <taxon>IRL clade</taxon>
        <taxon>Trifolieae</taxon>
        <taxon>Trifolium</taxon>
    </lineage>
</organism>
<keyword evidence="3" id="KW-1185">Reference proteome</keyword>
<dbReference type="GO" id="GO:0003676">
    <property type="term" value="F:nucleic acid binding"/>
    <property type="evidence" value="ECO:0007669"/>
    <property type="project" value="InterPro"/>
</dbReference>
<accession>A0A2Z6LNH5</accession>
<dbReference type="SUPFAM" id="SSF54928">
    <property type="entry name" value="RNA-binding domain, RBD"/>
    <property type="match status" value="1"/>
</dbReference>
<name>A0A2Z6LNH5_TRISU</name>
<feature type="region of interest" description="Disordered" evidence="1">
    <location>
        <begin position="1"/>
        <end position="23"/>
    </location>
</feature>
<gene>
    <name evidence="2" type="ORF">TSUD_240210</name>
</gene>
<dbReference type="OrthoDB" id="1750209at2759"/>
<dbReference type="InterPro" id="IPR035979">
    <property type="entry name" value="RBD_domain_sf"/>
</dbReference>
<evidence type="ECO:0000313" key="3">
    <source>
        <dbReference type="Proteomes" id="UP000242715"/>
    </source>
</evidence>
<dbReference type="Proteomes" id="UP000242715">
    <property type="component" value="Unassembled WGS sequence"/>
</dbReference>
<proteinExistence type="predicted"/>
<evidence type="ECO:0000313" key="2">
    <source>
        <dbReference type="EMBL" id="GAU19672.1"/>
    </source>
</evidence>